<feature type="domain" description="Cytochrome c" evidence="5">
    <location>
        <begin position="83"/>
        <end position="165"/>
    </location>
</feature>
<gene>
    <name evidence="6" type="ORF">NCR95_01435</name>
</gene>
<evidence type="ECO:0000256" key="1">
    <source>
        <dbReference type="ARBA" id="ARBA00022617"/>
    </source>
</evidence>
<proteinExistence type="predicted"/>
<accession>A0ABT0TSM0</accession>
<dbReference type="RefSeq" id="WP_250603384.1">
    <property type="nucleotide sequence ID" value="NZ_JAMOKX010000001.1"/>
</dbReference>
<evidence type="ECO:0000313" key="7">
    <source>
        <dbReference type="Proteomes" id="UP001057522"/>
    </source>
</evidence>
<protein>
    <submittedName>
        <fullName evidence="6">C-type cytochrome</fullName>
    </submittedName>
</protein>
<name>A0ABT0TSM0_9HELI</name>
<keyword evidence="7" id="KW-1185">Reference proteome</keyword>
<dbReference type="EMBL" id="JAMOKX010000001">
    <property type="protein sequence ID" value="MCL9818844.1"/>
    <property type="molecule type" value="Genomic_DNA"/>
</dbReference>
<dbReference type="Proteomes" id="UP001057522">
    <property type="component" value="Unassembled WGS sequence"/>
</dbReference>
<keyword evidence="2 4" id="KW-0479">Metal-binding</keyword>
<evidence type="ECO:0000256" key="3">
    <source>
        <dbReference type="ARBA" id="ARBA00023004"/>
    </source>
</evidence>
<dbReference type="InterPro" id="IPR009056">
    <property type="entry name" value="Cyt_c-like_dom"/>
</dbReference>
<evidence type="ECO:0000313" key="6">
    <source>
        <dbReference type="EMBL" id="MCL9818844.1"/>
    </source>
</evidence>
<evidence type="ECO:0000259" key="5">
    <source>
        <dbReference type="PROSITE" id="PS51007"/>
    </source>
</evidence>
<dbReference type="SUPFAM" id="SSF46626">
    <property type="entry name" value="Cytochrome c"/>
    <property type="match status" value="1"/>
</dbReference>
<evidence type="ECO:0000256" key="2">
    <source>
        <dbReference type="ARBA" id="ARBA00022723"/>
    </source>
</evidence>
<dbReference type="Pfam" id="PF00034">
    <property type="entry name" value="Cytochrom_C"/>
    <property type="match status" value="1"/>
</dbReference>
<dbReference type="InterPro" id="IPR036909">
    <property type="entry name" value="Cyt_c-like_dom_sf"/>
</dbReference>
<dbReference type="PROSITE" id="PS51007">
    <property type="entry name" value="CYTC"/>
    <property type="match status" value="1"/>
</dbReference>
<keyword evidence="3 4" id="KW-0408">Iron</keyword>
<sequence length="165" mass="18525">MIKKIFASTLLSLSLLNANECVCFELKGEFGEEIKAILKKYSKNLGSKDIQVIREDADLTIQEKSFLESLIGTGKVASSSQKNDLENGKKLYNRDCASCHGEKGEIAVAKKTPINTWSTQDIADEIKSYQNQDFQGQSRFIKNQIAQRYTKKDMEDVGAYVESLK</sequence>
<keyword evidence="1 4" id="KW-0349">Heme</keyword>
<dbReference type="Gene3D" id="1.10.760.10">
    <property type="entry name" value="Cytochrome c-like domain"/>
    <property type="match status" value="1"/>
</dbReference>
<comment type="caution">
    <text evidence="6">The sequence shown here is derived from an EMBL/GenBank/DDBJ whole genome shotgun (WGS) entry which is preliminary data.</text>
</comment>
<evidence type="ECO:0000256" key="4">
    <source>
        <dbReference type="PROSITE-ProRule" id="PRU00433"/>
    </source>
</evidence>
<reference evidence="6" key="1">
    <citation type="submission" date="2022-06" db="EMBL/GenBank/DDBJ databases">
        <title>Helicobacter colisuis sp. nov.</title>
        <authorList>
            <person name="Papic B."/>
            <person name="Gruntar I."/>
        </authorList>
    </citation>
    <scope>NUCLEOTIDE SEQUENCE</scope>
    <source>
        <strain evidence="6">11154-15</strain>
    </source>
</reference>
<organism evidence="6 7">
    <name type="scientific">Helicobacter colisuis</name>
    <dbReference type="NCBI Taxonomy" id="2949739"/>
    <lineage>
        <taxon>Bacteria</taxon>
        <taxon>Pseudomonadati</taxon>
        <taxon>Campylobacterota</taxon>
        <taxon>Epsilonproteobacteria</taxon>
        <taxon>Campylobacterales</taxon>
        <taxon>Helicobacteraceae</taxon>
        <taxon>Helicobacter</taxon>
    </lineage>
</organism>